<proteinExistence type="predicted"/>
<gene>
    <name evidence="2" type="ORF">CPE01_19320</name>
</gene>
<feature type="compositionally biased region" description="Basic and acidic residues" evidence="1">
    <location>
        <begin position="100"/>
        <end position="112"/>
    </location>
</feature>
<protein>
    <submittedName>
        <fullName evidence="2">Uncharacterized protein</fullName>
    </submittedName>
</protein>
<evidence type="ECO:0000313" key="3">
    <source>
        <dbReference type="Proteomes" id="UP000321386"/>
    </source>
</evidence>
<comment type="caution">
    <text evidence="2">The sequence shown here is derived from an EMBL/GenBank/DDBJ whole genome shotgun (WGS) entry which is preliminary data.</text>
</comment>
<name>A0A510UUE6_9CELL</name>
<organism evidence="2 3">
    <name type="scientific">Cellulomonas persica</name>
    <dbReference type="NCBI Taxonomy" id="76861"/>
    <lineage>
        <taxon>Bacteria</taxon>
        <taxon>Bacillati</taxon>
        <taxon>Actinomycetota</taxon>
        <taxon>Actinomycetes</taxon>
        <taxon>Micrococcales</taxon>
        <taxon>Cellulomonadaceae</taxon>
        <taxon>Cellulomonas</taxon>
    </lineage>
</organism>
<accession>A0A510UUE6</accession>
<dbReference type="AlphaFoldDB" id="A0A510UUE6"/>
<evidence type="ECO:0000256" key="1">
    <source>
        <dbReference type="SAM" id="MobiDB-lite"/>
    </source>
</evidence>
<dbReference type="OrthoDB" id="4829348at2"/>
<reference evidence="2 3" key="1">
    <citation type="submission" date="2019-07" db="EMBL/GenBank/DDBJ databases">
        <title>Whole genome shotgun sequence of Cellulomonas persica NBRC 101101.</title>
        <authorList>
            <person name="Hosoyama A."/>
            <person name="Uohara A."/>
            <person name="Ohji S."/>
            <person name="Ichikawa N."/>
        </authorList>
    </citation>
    <scope>NUCLEOTIDE SEQUENCE [LARGE SCALE GENOMIC DNA]</scope>
    <source>
        <strain evidence="2 3">NBRC 101101</strain>
    </source>
</reference>
<sequence length="195" mass="20542">MSLDLLLVVPAAVLAFWCIATAVAPRSRRTATVRPVHRATLGAGDDRPGLGILVPDAEAVVEGPRMIAADLDGGALTIELLGPVERPCDATQPPGGLPAAEDRARSSARDPWGEPDDLAPATVEQIVTAAGQMWRRTVETALATTVTDLHVDHAGWAFVVRLVGGPDHAHLLAAAEGVLASWRWLDPVPARRTVD</sequence>
<dbReference type="Proteomes" id="UP000321386">
    <property type="component" value="Unassembled WGS sequence"/>
</dbReference>
<dbReference type="EMBL" id="BJUA01000008">
    <property type="protein sequence ID" value="GEK18199.1"/>
    <property type="molecule type" value="Genomic_DNA"/>
</dbReference>
<feature type="region of interest" description="Disordered" evidence="1">
    <location>
        <begin position="87"/>
        <end position="118"/>
    </location>
</feature>
<evidence type="ECO:0000313" key="2">
    <source>
        <dbReference type="EMBL" id="GEK18199.1"/>
    </source>
</evidence>
<keyword evidence="3" id="KW-1185">Reference proteome</keyword>
<dbReference type="RefSeq" id="WP_146806440.1">
    <property type="nucleotide sequence ID" value="NZ_BJUA01000008.1"/>
</dbReference>